<keyword evidence="2" id="KW-0472">Membrane</keyword>
<dbReference type="PANTHER" id="PTHR33726">
    <property type="entry name" value="TRANSMEMBRANE PROTEIN"/>
    <property type="match status" value="1"/>
</dbReference>
<dbReference type="AlphaFoldDB" id="A0A8X7ZZ54"/>
<accession>A0A8X7ZZ54</accession>
<evidence type="ECO:0000313" key="4">
    <source>
        <dbReference type="Proteomes" id="UP000886885"/>
    </source>
</evidence>
<evidence type="ECO:0000256" key="2">
    <source>
        <dbReference type="SAM" id="Phobius"/>
    </source>
</evidence>
<comment type="caution">
    <text evidence="3">The sequence shown here is derived from an EMBL/GenBank/DDBJ whole genome shotgun (WGS) entry which is preliminary data.</text>
</comment>
<keyword evidence="2" id="KW-0812">Transmembrane</keyword>
<proteinExistence type="predicted"/>
<dbReference type="OrthoDB" id="675983at2759"/>
<feature type="compositionally biased region" description="Basic and acidic residues" evidence="1">
    <location>
        <begin position="138"/>
        <end position="152"/>
    </location>
</feature>
<evidence type="ECO:0000256" key="1">
    <source>
        <dbReference type="SAM" id="MobiDB-lite"/>
    </source>
</evidence>
<feature type="transmembrane region" description="Helical" evidence="2">
    <location>
        <begin position="55"/>
        <end position="78"/>
    </location>
</feature>
<organism evidence="3 4">
    <name type="scientific">Populus tomentosa</name>
    <name type="common">Chinese white poplar</name>
    <dbReference type="NCBI Taxonomy" id="118781"/>
    <lineage>
        <taxon>Eukaryota</taxon>
        <taxon>Viridiplantae</taxon>
        <taxon>Streptophyta</taxon>
        <taxon>Embryophyta</taxon>
        <taxon>Tracheophyta</taxon>
        <taxon>Spermatophyta</taxon>
        <taxon>Magnoliopsida</taxon>
        <taxon>eudicotyledons</taxon>
        <taxon>Gunneridae</taxon>
        <taxon>Pentapetalae</taxon>
        <taxon>rosids</taxon>
        <taxon>fabids</taxon>
        <taxon>Malpighiales</taxon>
        <taxon>Salicaceae</taxon>
        <taxon>Saliceae</taxon>
        <taxon>Populus</taxon>
    </lineage>
</organism>
<keyword evidence="2" id="KW-1133">Transmembrane helix</keyword>
<name>A0A8X7ZZ54_POPTO</name>
<sequence length="152" mass="17665">MEGEMGRSGSSSKKRKVWLFKRLKMKESWRWRLRFLVSAFKWKRLNIQLSLLDDLLFKIISVLEAIVLVITLVIYLSIPCVSEEKQEKKTCPKAKLSLILAKFEPLVSVLPCKVRLLRLERQSRLDTYEGSELSTGSSEKKWSASRPSDDNF</sequence>
<dbReference type="EMBL" id="JAAWWB010000008">
    <property type="protein sequence ID" value="KAG6777675.1"/>
    <property type="molecule type" value="Genomic_DNA"/>
</dbReference>
<evidence type="ECO:0000313" key="3">
    <source>
        <dbReference type="EMBL" id="KAG6777675.1"/>
    </source>
</evidence>
<keyword evidence="4" id="KW-1185">Reference proteome</keyword>
<dbReference type="Proteomes" id="UP000886885">
    <property type="component" value="Chromosome 4D"/>
</dbReference>
<reference evidence="3" key="1">
    <citation type="journal article" date="2020" name="bioRxiv">
        <title>Hybrid origin of Populus tomentosa Carr. identified through genome sequencing and phylogenomic analysis.</title>
        <authorList>
            <person name="An X."/>
            <person name="Gao K."/>
            <person name="Chen Z."/>
            <person name="Li J."/>
            <person name="Yang X."/>
            <person name="Yang X."/>
            <person name="Zhou J."/>
            <person name="Guo T."/>
            <person name="Zhao T."/>
            <person name="Huang S."/>
            <person name="Miao D."/>
            <person name="Khan W.U."/>
            <person name="Rao P."/>
            <person name="Ye M."/>
            <person name="Lei B."/>
            <person name="Liao W."/>
            <person name="Wang J."/>
            <person name="Ji L."/>
            <person name="Li Y."/>
            <person name="Guo B."/>
            <person name="Mustafa N.S."/>
            <person name="Li S."/>
            <person name="Yun Q."/>
            <person name="Keller S.R."/>
            <person name="Mao J."/>
            <person name="Zhang R."/>
            <person name="Strauss S.H."/>
        </authorList>
    </citation>
    <scope>NUCLEOTIDE SEQUENCE</scope>
    <source>
        <strain evidence="3">GM15</strain>
        <tissue evidence="3">Leaf</tissue>
    </source>
</reference>
<feature type="region of interest" description="Disordered" evidence="1">
    <location>
        <begin position="130"/>
        <end position="152"/>
    </location>
</feature>
<protein>
    <submittedName>
        <fullName evidence="3">Uncharacterized protein</fullName>
    </submittedName>
</protein>
<dbReference type="PANTHER" id="PTHR33726:SF3">
    <property type="entry name" value="TRANSMEMBRANE PROTEIN"/>
    <property type="match status" value="1"/>
</dbReference>
<gene>
    <name evidence="3" type="ORF">POTOM_017503</name>
</gene>